<protein>
    <submittedName>
        <fullName evidence="1">Uncharacterized protein</fullName>
    </submittedName>
</protein>
<evidence type="ECO:0000313" key="1">
    <source>
        <dbReference type="EMBL" id="JAE04322.1"/>
    </source>
</evidence>
<dbReference type="AlphaFoldDB" id="A0A0A9EW44"/>
<dbReference type="EMBL" id="GBRH01193574">
    <property type="protein sequence ID" value="JAE04322.1"/>
    <property type="molecule type" value="Transcribed_RNA"/>
</dbReference>
<sequence>MEYEFDILAPGHMIVLIKQRLDRRVPRQKSKKLHIEKSAQYLLDPTRAQIYSHIIATPSTWITIRIELEIFLAHVLQLQDIIKNMYELKKILQLSCTHLG</sequence>
<name>A0A0A9EW44_ARUDO</name>
<accession>A0A0A9EW44</accession>
<reference evidence="1" key="2">
    <citation type="journal article" date="2015" name="Data Brief">
        <title>Shoot transcriptome of the giant reed, Arundo donax.</title>
        <authorList>
            <person name="Barrero R.A."/>
            <person name="Guerrero F.D."/>
            <person name="Moolhuijzen P."/>
            <person name="Goolsby J.A."/>
            <person name="Tidwell J."/>
            <person name="Bellgard S.E."/>
            <person name="Bellgard M.I."/>
        </authorList>
    </citation>
    <scope>NUCLEOTIDE SEQUENCE</scope>
    <source>
        <tissue evidence="1">Shoot tissue taken approximately 20 cm above the soil surface</tissue>
    </source>
</reference>
<reference evidence="1" key="1">
    <citation type="submission" date="2014-09" db="EMBL/GenBank/DDBJ databases">
        <authorList>
            <person name="Magalhaes I.L.F."/>
            <person name="Oliveira U."/>
            <person name="Santos F.R."/>
            <person name="Vidigal T.H.D.A."/>
            <person name="Brescovit A.D."/>
            <person name="Santos A.J."/>
        </authorList>
    </citation>
    <scope>NUCLEOTIDE SEQUENCE</scope>
    <source>
        <tissue evidence="1">Shoot tissue taken approximately 20 cm above the soil surface</tissue>
    </source>
</reference>
<organism evidence="1">
    <name type="scientific">Arundo donax</name>
    <name type="common">Giant reed</name>
    <name type="synonym">Donax arundinaceus</name>
    <dbReference type="NCBI Taxonomy" id="35708"/>
    <lineage>
        <taxon>Eukaryota</taxon>
        <taxon>Viridiplantae</taxon>
        <taxon>Streptophyta</taxon>
        <taxon>Embryophyta</taxon>
        <taxon>Tracheophyta</taxon>
        <taxon>Spermatophyta</taxon>
        <taxon>Magnoliopsida</taxon>
        <taxon>Liliopsida</taxon>
        <taxon>Poales</taxon>
        <taxon>Poaceae</taxon>
        <taxon>PACMAD clade</taxon>
        <taxon>Arundinoideae</taxon>
        <taxon>Arundineae</taxon>
        <taxon>Arundo</taxon>
    </lineage>
</organism>
<proteinExistence type="predicted"/>